<evidence type="ECO:0000313" key="2">
    <source>
        <dbReference type="EMBL" id="KIK58690.1"/>
    </source>
</evidence>
<feature type="region of interest" description="Disordered" evidence="1">
    <location>
        <begin position="228"/>
        <end position="256"/>
    </location>
</feature>
<dbReference type="AlphaFoldDB" id="A0A0D0B5P8"/>
<dbReference type="OrthoDB" id="2905962at2759"/>
<feature type="compositionally biased region" description="Polar residues" evidence="1">
    <location>
        <begin position="94"/>
        <end position="104"/>
    </location>
</feature>
<evidence type="ECO:0000313" key="3">
    <source>
        <dbReference type="Proteomes" id="UP000053593"/>
    </source>
</evidence>
<reference evidence="2 3" key="1">
    <citation type="submission" date="2014-04" db="EMBL/GenBank/DDBJ databases">
        <title>Evolutionary Origins and Diversification of the Mycorrhizal Mutualists.</title>
        <authorList>
            <consortium name="DOE Joint Genome Institute"/>
            <consortium name="Mycorrhizal Genomics Consortium"/>
            <person name="Kohler A."/>
            <person name="Kuo A."/>
            <person name="Nagy L.G."/>
            <person name="Floudas D."/>
            <person name="Copeland A."/>
            <person name="Barry K.W."/>
            <person name="Cichocki N."/>
            <person name="Veneault-Fourrey C."/>
            <person name="LaButti K."/>
            <person name="Lindquist E.A."/>
            <person name="Lipzen A."/>
            <person name="Lundell T."/>
            <person name="Morin E."/>
            <person name="Murat C."/>
            <person name="Riley R."/>
            <person name="Ohm R."/>
            <person name="Sun H."/>
            <person name="Tunlid A."/>
            <person name="Henrissat B."/>
            <person name="Grigoriev I.V."/>
            <person name="Hibbett D.S."/>
            <person name="Martin F."/>
        </authorList>
    </citation>
    <scope>NUCLEOTIDE SEQUENCE [LARGE SCALE GENOMIC DNA]</scope>
    <source>
        <strain evidence="2 3">FD-317 M1</strain>
    </source>
</reference>
<name>A0A0D0B5P8_9AGAR</name>
<feature type="region of interest" description="Disordered" evidence="1">
    <location>
        <begin position="94"/>
        <end position="127"/>
    </location>
</feature>
<proteinExistence type="predicted"/>
<dbReference type="HOGENOM" id="CLU_1049929_0_0_1"/>
<gene>
    <name evidence="2" type="ORF">GYMLUDRAFT_245785</name>
</gene>
<keyword evidence="3" id="KW-1185">Reference proteome</keyword>
<organism evidence="2 3">
    <name type="scientific">Collybiopsis luxurians FD-317 M1</name>
    <dbReference type="NCBI Taxonomy" id="944289"/>
    <lineage>
        <taxon>Eukaryota</taxon>
        <taxon>Fungi</taxon>
        <taxon>Dikarya</taxon>
        <taxon>Basidiomycota</taxon>
        <taxon>Agaricomycotina</taxon>
        <taxon>Agaricomycetes</taxon>
        <taxon>Agaricomycetidae</taxon>
        <taxon>Agaricales</taxon>
        <taxon>Marasmiineae</taxon>
        <taxon>Omphalotaceae</taxon>
        <taxon>Collybiopsis</taxon>
        <taxon>Collybiopsis luxurians</taxon>
    </lineage>
</organism>
<dbReference type="EMBL" id="KN834783">
    <property type="protein sequence ID" value="KIK58690.1"/>
    <property type="molecule type" value="Genomic_DNA"/>
</dbReference>
<sequence length="256" mass="29103">MDPSSDKFAVADQSEDVKPRPRWFKQQAFDFFRYETDDDGIVQKVEDIPNPDELGRKRTSSPYPSAGILKQNHNERTDVSFASGVYATTSSNRGSTPVSFSIPAQGQKAPKYVHETRRRGTDHGPTALRSFPFHSHDSEGYCYWYSSQLDRDLDYPSAIATPQTLGTIYVHQNSIDGQYQLWMWMEKDGLTGWQPIDLSNEDVTHPRIPQRVLKLTRGEPRWILLSSLQTSRSRSRSGSKDRRNSKRAGSSISQAD</sequence>
<feature type="region of interest" description="Disordered" evidence="1">
    <location>
        <begin position="45"/>
        <end position="69"/>
    </location>
</feature>
<feature type="compositionally biased region" description="Basic and acidic residues" evidence="1">
    <location>
        <begin position="112"/>
        <end position="122"/>
    </location>
</feature>
<evidence type="ECO:0000256" key="1">
    <source>
        <dbReference type="SAM" id="MobiDB-lite"/>
    </source>
</evidence>
<dbReference type="Proteomes" id="UP000053593">
    <property type="component" value="Unassembled WGS sequence"/>
</dbReference>
<accession>A0A0D0B5P8</accession>
<protein>
    <submittedName>
        <fullName evidence="2">Uncharacterized protein</fullName>
    </submittedName>
</protein>